<evidence type="ECO:0000256" key="5">
    <source>
        <dbReference type="SAM" id="MobiDB-lite"/>
    </source>
</evidence>
<evidence type="ECO:0000256" key="4">
    <source>
        <dbReference type="ARBA" id="ARBA00023157"/>
    </source>
</evidence>
<evidence type="ECO:0000256" key="2">
    <source>
        <dbReference type="ARBA" id="ARBA00022487"/>
    </source>
</evidence>
<keyword evidence="4" id="KW-1015">Disulfide bond</keyword>
<dbReference type="EMBL" id="JAPWIJ010000001">
    <property type="protein sequence ID" value="MCZ4516890.1"/>
    <property type="molecule type" value="Genomic_DNA"/>
</dbReference>
<proteinExistence type="inferred from homology"/>
<comment type="caution">
    <text evidence="7">The sequence shown here is derived from an EMBL/GenBank/DDBJ whole genome shotgun (WGS) entry which is preliminary data.</text>
</comment>
<evidence type="ECO:0000256" key="6">
    <source>
        <dbReference type="SAM" id="SignalP"/>
    </source>
</evidence>
<keyword evidence="3" id="KW-0378">Hydrolase</keyword>
<dbReference type="Proteomes" id="UP001081071">
    <property type="component" value="Unassembled WGS sequence"/>
</dbReference>
<dbReference type="SMART" id="SM01110">
    <property type="entry name" value="Cutinase"/>
    <property type="match status" value="1"/>
</dbReference>
<evidence type="ECO:0000256" key="1">
    <source>
        <dbReference type="ARBA" id="ARBA00007534"/>
    </source>
</evidence>
<evidence type="ECO:0000256" key="3">
    <source>
        <dbReference type="ARBA" id="ARBA00022801"/>
    </source>
</evidence>
<name>A0ABT4M9X1_9NOCA</name>
<feature type="region of interest" description="Disordered" evidence="5">
    <location>
        <begin position="231"/>
        <end position="296"/>
    </location>
</feature>
<accession>A0ABT4M9X1</accession>
<gene>
    <name evidence="7" type="ORF">O4220_00070</name>
</gene>
<dbReference type="PANTHER" id="PTHR33630">
    <property type="entry name" value="CUTINASE RV1984C-RELATED-RELATED"/>
    <property type="match status" value="1"/>
</dbReference>
<sequence length="724" mass="71458">MRSAVSVRLAALSAAVATGLVLVVPVASAAPATGSPCARYVAVLAPGTTETRADANPTKPAGMLGHVGQELQRRYGSQIQVVYPSYPAQAFLQSGMTYAISKTEGDRATVDALTRCPGSKFVIGGYSQGAQIANDVAVDIGTGSGPTPPASVLAVALLANPKRGTAGAKVVGPTLAGQGIGGPDARGFGALSGKVFDICHPDDKYCNTETSSNSFLASLGRILANPPGTVETAAGATVTPGTGATTATATGQSTAPSATGQSTATSTQPTSTSATESTPTPSTSSTPGAATATGAGAGAGASSFLDAVTSDYGFADLSAAPGAASSLAASVDKLQNAGASTSTSSALDIAEIGQQAKLLSGTFAPVAQTQSWMAANPAARDGLRTAAEGSPEAATSGVVDALDQIDIPKIVGAADQVVNLASSVLSGASALSGSAPSAAGAVPTDAASTFAALSGPAQTLSTSVSPLASTPADQLATATSVLSAIKPVTIINQVLGVVTGVTSVDYNGVAANLQALPGFLLSGNIKEAHRVSGELNNQLSPLVKMAAGVDLSSIARLISLIPDPSGTAAATSMVAGLLANVDVIRLARDVGQLQEVAWQVVETGNLLALGQLLPIGIDLANVALGVLMPSQKMSADQLHAPTDAMTALMSTQAQSSDLVGLGNSALKTVTSPDAAALGQVVDAGVTAASFLGSRVHESYGQWLVDGKRTALQEMVEIYTDAIGG</sequence>
<evidence type="ECO:0000313" key="7">
    <source>
        <dbReference type="EMBL" id="MCZ4516890.1"/>
    </source>
</evidence>
<protein>
    <submittedName>
        <fullName evidence="7">Cutinase family protein</fullName>
    </submittedName>
</protein>
<dbReference type="InterPro" id="IPR000675">
    <property type="entry name" value="Cutinase/axe"/>
</dbReference>
<keyword evidence="8" id="KW-1185">Reference proteome</keyword>
<dbReference type="Gene3D" id="3.40.50.1820">
    <property type="entry name" value="alpha/beta hydrolase"/>
    <property type="match status" value="1"/>
</dbReference>
<feature type="chain" id="PRO_5046822052" evidence="6">
    <location>
        <begin position="30"/>
        <end position="724"/>
    </location>
</feature>
<keyword evidence="2" id="KW-0719">Serine esterase</keyword>
<evidence type="ECO:0000313" key="8">
    <source>
        <dbReference type="Proteomes" id="UP001081071"/>
    </source>
</evidence>
<feature type="compositionally biased region" description="Low complexity" evidence="5">
    <location>
        <begin position="231"/>
        <end position="294"/>
    </location>
</feature>
<keyword evidence="6" id="KW-0732">Signal</keyword>
<organism evidence="7 8">
    <name type="scientific">Rhodococcus ruber</name>
    <dbReference type="NCBI Taxonomy" id="1830"/>
    <lineage>
        <taxon>Bacteria</taxon>
        <taxon>Bacillati</taxon>
        <taxon>Actinomycetota</taxon>
        <taxon>Actinomycetes</taxon>
        <taxon>Mycobacteriales</taxon>
        <taxon>Nocardiaceae</taxon>
        <taxon>Rhodococcus</taxon>
    </lineage>
</organism>
<dbReference type="InterPro" id="IPR029058">
    <property type="entry name" value="AB_hydrolase_fold"/>
</dbReference>
<dbReference type="Pfam" id="PF01083">
    <property type="entry name" value="Cutinase"/>
    <property type="match status" value="1"/>
</dbReference>
<reference evidence="7" key="1">
    <citation type="submission" date="2022-12" db="EMBL/GenBank/DDBJ databases">
        <authorList>
            <person name="Krivoruchko A.V."/>
            <person name="Elkin A."/>
        </authorList>
    </citation>
    <scope>NUCLEOTIDE SEQUENCE</scope>
    <source>
        <strain evidence="7">IEGM 1391</strain>
    </source>
</reference>
<dbReference type="RefSeq" id="WP_269601531.1">
    <property type="nucleotide sequence ID" value="NZ_JAPWIJ010000001.1"/>
</dbReference>
<feature type="signal peptide" evidence="6">
    <location>
        <begin position="1"/>
        <end position="29"/>
    </location>
</feature>
<comment type="similarity">
    <text evidence="1">Belongs to the cutinase family.</text>
</comment>
<dbReference type="PANTHER" id="PTHR33630:SF9">
    <property type="entry name" value="CUTINASE 4"/>
    <property type="match status" value="1"/>
</dbReference>
<dbReference type="SUPFAM" id="SSF53474">
    <property type="entry name" value="alpha/beta-Hydrolases"/>
    <property type="match status" value="1"/>
</dbReference>